<dbReference type="Proteomes" id="UP000824219">
    <property type="component" value="Linkage Group LG03"/>
</dbReference>
<evidence type="ECO:0000313" key="3">
    <source>
        <dbReference type="Proteomes" id="UP000824219"/>
    </source>
</evidence>
<gene>
    <name evidence="2" type="ORF">KOW79_002123</name>
</gene>
<protein>
    <submittedName>
        <fullName evidence="2">Uncharacterized protein</fullName>
    </submittedName>
</protein>
<sequence length="70" mass="7993">MTKLIFPNTQTSSQRRPVINLDVVVKVYQMIQAWSPKDTKVFTKVQTEKTDGPKCQDLLSSAARQGRRDL</sequence>
<evidence type="ECO:0000313" key="2">
    <source>
        <dbReference type="EMBL" id="KAG7333716.1"/>
    </source>
</evidence>
<proteinExistence type="predicted"/>
<organism evidence="2 3">
    <name type="scientific">Hemibagrus wyckioides</name>
    <dbReference type="NCBI Taxonomy" id="337641"/>
    <lineage>
        <taxon>Eukaryota</taxon>
        <taxon>Metazoa</taxon>
        <taxon>Chordata</taxon>
        <taxon>Craniata</taxon>
        <taxon>Vertebrata</taxon>
        <taxon>Euteleostomi</taxon>
        <taxon>Actinopterygii</taxon>
        <taxon>Neopterygii</taxon>
        <taxon>Teleostei</taxon>
        <taxon>Ostariophysi</taxon>
        <taxon>Siluriformes</taxon>
        <taxon>Bagridae</taxon>
        <taxon>Hemibagrus</taxon>
    </lineage>
</organism>
<feature type="region of interest" description="Disordered" evidence="1">
    <location>
        <begin position="51"/>
        <end position="70"/>
    </location>
</feature>
<reference evidence="2 3" key="1">
    <citation type="submission" date="2021-06" db="EMBL/GenBank/DDBJ databases">
        <title>Chromosome-level genome assembly of the red-tail catfish (Hemibagrus wyckioides).</title>
        <authorList>
            <person name="Shao F."/>
        </authorList>
    </citation>
    <scope>NUCLEOTIDE SEQUENCE [LARGE SCALE GENOMIC DNA]</scope>
    <source>
        <strain evidence="2">EC202008001</strain>
        <tissue evidence="2">Blood</tissue>
    </source>
</reference>
<dbReference type="EMBL" id="JAHKSW010000003">
    <property type="protein sequence ID" value="KAG7333716.1"/>
    <property type="molecule type" value="Genomic_DNA"/>
</dbReference>
<dbReference type="AlphaFoldDB" id="A0A9D3P348"/>
<evidence type="ECO:0000256" key="1">
    <source>
        <dbReference type="SAM" id="MobiDB-lite"/>
    </source>
</evidence>
<keyword evidence="3" id="KW-1185">Reference proteome</keyword>
<name>A0A9D3P348_9TELE</name>
<comment type="caution">
    <text evidence="2">The sequence shown here is derived from an EMBL/GenBank/DDBJ whole genome shotgun (WGS) entry which is preliminary data.</text>
</comment>
<accession>A0A9D3P348</accession>